<protein>
    <recommendedName>
        <fullName evidence="6">Pentatricopeptide repeat-containing protein</fullName>
    </recommendedName>
</protein>
<organism evidence="4 5">
    <name type="scientific">Solanum commersonii</name>
    <name type="common">Commerson's wild potato</name>
    <name type="synonym">Commerson's nightshade</name>
    <dbReference type="NCBI Taxonomy" id="4109"/>
    <lineage>
        <taxon>Eukaryota</taxon>
        <taxon>Viridiplantae</taxon>
        <taxon>Streptophyta</taxon>
        <taxon>Embryophyta</taxon>
        <taxon>Tracheophyta</taxon>
        <taxon>Spermatophyta</taxon>
        <taxon>Magnoliopsida</taxon>
        <taxon>eudicotyledons</taxon>
        <taxon>Gunneridae</taxon>
        <taxon>Pentapetalae</taxon>
        <taxon>asterids</taxon>
        <taxon>lamiids</taxon>
        <taxon>Solanales</taxon>
        <taxon>Solanaceae</taxon>
        <taxon>Solanoideae</taxon>
        <taxon>Solaneae</taxon>
        <taxon>Solanum</taxon>
    </lineage>
</organism>
<evidence type="ECO:0000313" key="5">
    <source>
        <dbReference type="Proteomes" id="UP000824120"/>
    </source>
</evidence>
<proteinExistence type="inferred from homology"/>
<feature type="repeat" description="PPR" evidence="3">
    <location>
        <begin position="468"/>
        <end position="502"/>
    </location>
</feature>
<feature type="repeat" description="PPR" evidence="3">
    <location>
        <begin position="257"/>
        <end position="291"/>
    </location>
</feature>
<keyword evidence="5" id="KW-1185">Reference proteome</keyword>
<feature type="repeat" description="PPR" evidence="3">
    <location>
        <begin position="327"/>
        <end position="361"/>
    </location>
</feature>
<evidence type="ECO:0000256" key="3">
    <source>
        <dbReference type="PROSITE-ProRule" id="PRU00708"/>
    </source>
</evidence>
<gene>
    <name evidence="4" type="ORF">H5410_009395</name>
</gene>
<feature type="repeat" description="PPR" evidence="3">
    <location>
        <begin position="433"/>
        <end position="467"/>
    </location>
</feature>
<name>A0A9J6AIB4_SOLCO</name>
<dbReference type="PANTHER" id="PTHR47936">
    <property type="entry name" value="PPR_LONG DOMAIN-CONTAINING PROTEIN"/>
    <property type="match status" value="1"/>
</dbReference>
<reference evidence="4 5" key="1">
    <citation type="submission" date="2020-09" db="EMBL/GenBank/DDBJ databases">
        <title>De no assembly of potato wild relative species, Solanum commersonii.</title>
        <authorList>
            <person name="Cho K."/>
        </authorList>
    </citation>
    <scope>NUCLEOTIDE SEQUENCE [LARGE SCALE GENOMIC DNA]</scope>
    <source>
        <strain evidence="4">LZ3.2</strain>
        <tissue evidence="4">Leaf</tissue>
    </source>
</reference>
<keyword evidence="2" id="KW-0677">Repeat</keyword>
<feature type="repeat" description="PPR" evidence="3">
    <location>
        <begin position="397"/>
        <end position="431"/>
    </location>
</feature>
<dbReference type="Gene3D" id="1.25.40.10">
    <property type="entry name" value="Tetratricopeptide repeat domain"/>
    <property type="match status" value="4"/>
</dbReference>
<dbReference type="PANTHER" id="PTHR47936:SF1">
    <property type="entry name" value="PENTATRICOPEPTIDE REPEAT-CONTAINING PROTEIN GUN1, CHLOROPLASTIC"/>
    <property type="match status" value="1"/>
</dbReference>
<sequence>MVYVIKNLPTLAISLDGTEKSNRCFCSRALCSGKVKGRLSFTSSRLVNAFEQCSFFGIEQLKLSTVLSNFKEVNNLCNIALNVACELEPMCDGETEGFDIEKYNSAKDVYSLELHGKDCLMNSYTERYDTNQPSTKSSVENGILYLEEMDEKVLSERILKLSRLNKHKSALVIYKSMIFSGLQPDLHACNSLLSTLLRNGMLDNALKVFNSMKASERTTGHTYSLILKAVADARGYDTAINMFRELISSRNLREQIDIIVYNTMISIFAKANNWDQAQKIWKILQYNGQVGTTVTYRLLICTFVRCGQNELAIDAYSEMIHNGLSPESDTMHAIIGAYSREGKYDSALNILQCMLDSELKPNARACNIVINSLGKAGKVKLAFEIYDLMKSLGHAPDVYTWNSLLNALNRANRYCDAIQLFERIRNIQSVILNEHIYNTVLTSCHRLGLWEKAVQVLWQMEASELPVSTVSYNQVIGACEVARRPKVALQVYYRMVRQNHSPDIFTLLSLMRVCIWGSLYNEAVEILKFSEPNGSLYNAAIQGMCLTGRFDLAKKLYTEMRERSLQPDGKTRAMMLQNLPKDSRRNRKPELMAKYKYCVDGHVEDLDSGGQDLVGFTESLGKAFRFNKYIALPLVFGLHASTPSNKKAFFKLRGDTRLQAYYTCIENIFT</sequence>
<dbReference type="OrthoDB" id="185373at2759"/>
<feature type="repeat" description="PPR" evidence="3">
    <location>
        <begin position="185"/>
        <end position="219"/>
    </location>
</feature>
<evidence type="ECO:0008006" key="6">
    <source>
        <dbReference type="Google" id="ProtNLM"/>
    </source>
</evidence>
<evidence type="ECO:0000256" key="1">
    <source>
        <dbReference type="ARBA" id="ARBA00007626"/>
    </source>
</evidence>
<dbReference type="AlphaFoldDB" id="A0A9J6AIB4"/>
<dbReference type="Pfam" id="PF13041">
    <property type="entry name" value="PPR_2"/>
    <property type="match status" value="2"/>
</dbReference>
<accession>A0A9J6AIB4</accession>
<feature type="repeat" description="PPR" evidence="3">
    <location>
        <begin position="362"/>
        <end position="396"/>
    </location>
</feature>
<dbReference type="InterPro" id="IPR011990">
    <property type="entry name" value="TPR-like_helical_dom_sf"/>
</dbReference>
<feature type="repeat" description="PPR" evidence="3">
    <location>
        <begin position="533"/>
        <end position="567"/>
    </location>
</feature>
<dbReference type="PROSITE" id="PS51375">
    <property type="entry name" value="PPR"/>
    <property type="match status" value="9"/>
</dbReference>
<dbReference type="Proteomes" id="UP000824120">
    <property type="component" value="Chromosome 2"/>
</dbReference>
<dbReference type="Pfam" id="PF13812">
    <property type="entry name" value="PPR_3"/>
    <property type="match status" value="1"/>
</dbReference>
<dbReference type="InterPro" id="IPR002885">
    <property type="entry name" value="PPR_rpt"/>
</dbReference>
<evidence type="ECO:0000256" key="2">
    <source>
        <dbReference type="ARBA" id="ARBA00022737"/>
    </source>
</evidence>
<feature type="repeat" description="PPR" evidence="3">
    <location>
        <begin position="292"/>
        <end position="326"/>
    </location>
</feature>
<evidence type="ECO:0000313" key="4">
    <source>
        <dbReference type="EMBL" id="KAG5624177.1"/>
    </source>
</evidence>
<dbReference type="NCBIfam" id="TIGR00756">
    <property type="entry name" value="PPR"/>
    <property type="match status" value="5"/>
</dbReference>
<comment type="caution">
    <text evidence="4">The sequence shown here is derived from an EMBL/GenBank/DDBJ whole genome shotgun (WGS) entry which is preliminary data.</text>
</comment>
<dbReference type="SUPFAM" id="SSF48452">
    <property type="entry name" value="TPR-like"/>
    <property type="match status" value="1"/>
</dbReference>
<comment type="similarity">
    <text evidence="1">Belongs to the PPR family. P subfamily.</text>
</comment>
<dbReference type="Pfam" id="PF01535">
    <property type="entry name" value="PPR"/>
    <property type="match status" value="5"/>
</dbReference>
<dbReference type="EMBL" id="JACXVP010000002">
    <property type="protein sequence ID" value="KAG5624177.1"/>
    <property type="molecule type" value="Genomic_DNA"/>
</dbReference>